<dbReference type="Proteomes" id="UP000573603">
    <property type="component" value="Unassembled WGS sequence"/>
</dbReference>
<organism evidence="2 3">
    <name type="scientific">Fusarium anthophilum</name>
    <dbReference type="NCBI Taxonomy" id="48485"/>
    <lineage>
        <taxon>Eukaryota</taxon>
        <taxon>Fungi</taxon>
        <taxon>Dikarya</taxon>
        <taxon>Ascomycota</taxon>
        <taxon>Pezizomycotina</taxon>
        <taxon>Sordariomycetes</taxon>
        <taxon>Hypocreomycetidae</taxon>
        <taxon>Hypocreales</taxon>
        <taxon>Nectriaceae</taxon>
        <taxon>Fusarium</taxon>
        <taxon>Fusarium fujikuroi species complex</taxon>
    </lineage>
</organism>
<evidence type="ECO:0000313" key="2">
    <source>
        <dbReference type="EMBL" id="KAF5239443.1"/>
    </source>
</evidence>
<comment type="caution">
    <text evidence="2">The sequence shown here is derived from an EMBL/GenBank/DDBJ whole genome shotgun (WGS) entry which is preliminary data.</text>
</comment>
<reference evidence="2 3" key="1">
    <citation type="journal article" date="2020" name="BMC Genomics">
        <title>Correction to: Identification and distribution of gene clusters required for synthesis of sphingolipid metabolism inhibitors in diverse species of the filamentous fungus Fusarium.</title>
        <authorList>
            <person name="Kim H.S."/>
            <person name="Lohmar J.M."/>
            <person name="Busman M."/>
            <person name="Brown D.W."/>
            <person name="Naumann T.A."/>
            <person name="Divon H.H."/>
            <person name="Lysoe E."/>
            <person name="Uhlig S."/>
            <person name="Proctor R.H."/>
        </authorList>
    </citation>
    <scope>NUCLEOTIDE SEQUENCE [LARGE SCALE GENOMIC DNA]</scope>
    <source>
        <strain evidence="2 3">NRRL 25214</strain>
    </source>
</reference>
<dbReference type="AlphaFoldDB" id="A0A8H4Z385"/>
<gene>
    <name evidence="2" type="ORF">FANTH_9961</name>
</gene>
<feature type="compositionally biased region" description="Low complexity" evidence="1">
    <location>
        <begin position="1"/>
        <end position="17"/>
    </location>
</feature>
<protein>
    <submittedName>
        <fullName evidence="2">Uncharacterized protein</fullName>
    </submittedName>
</protein>
<keyword evidence="3" id="KW-1185">Reference proteome</keyword>
<evidence type="ECO:0000256" key="1">
    <source>
        <dbReference type="SAM" id="MobiDB-lite"/>
    </source>
</evidence>
<proteinExistence type="predicted"/>
<accession>A0A8H4Z385</accession>
<name>A0A8H4Z385_9HYPO</name>
<sequence>MRWGTKSSKGSNTNSTGESVNPYAGFKPHHPVHPSQESKQQYIADSRDWSQLPEGPDLEAYTLENNLFNRVEHSNRAQWHAAEQYNKSYYGAEVPINTRNEITGRMANYVSDSRLPAETIRDVRDYSDYPRPINDLPARAYKPLFERDSTRS</sequence>
<evidence type="ECO:0000313" key="3">
    <source>
        <dbReference type="Proteomes" id="UP000573603"/>
    </source>
</evidence>
<feature type="region of interest" description="Disordered" evidence="1">
    <location>
        <begin position="1"/>
        <end position="55"/>
    </location>
</feature>
<dbReference type="EMBL" id="JABEVY010000270">
    <property type="protein sequence ID" value="KAF5239443.1"/>
    <property type="molecule type" value="Genomic_DNA"/>
</dbReference>